<keyword evidence="2 6" id="KW-0479">Metal-binding</keyword>
<name>A0A250KPF4_9GAMM</name>
<dbReference type="Pfam" id="PF00484">
    <property type="entry name" value="Pro_CA"/>
    <property type="match status" value="1"/>
</dbReference>
<comment type="catalytic activity">
    <reaction evidence="5 7">
        <text>hydrogencarbonate + H(+) = CO2 + H2O</text>
        <dbReference type="Rhea" id="RHEA:10748"/>
        <dbReference type="ChEBI" id="CHEBI:15377"/>
        <dbReference type="ChEBI" id="CHEBI:15378"/>
        <dbReference type="ChEBI" id="CHEBI:16526"/>
        <dbReference type="ChEBI" id="CHEBI:17544"/>
        <dbReference type="EC" id="4.2.1.1"/>
    </reaction>
</comment>
<dbReference type="AlphaFoldDB" id="A0A250KPF4"/>
<dbReference type="PANTHER" id="PTHR11002">
    <property type="entry name" value="CARBONIC ANHYDRASE"/>
    <property type="match status" value="1"/>
</dbReference>
<dbReference type="GO" id="GO:0004089">
    <property type="term" value="F:carbonate dehydratase activity"/>
    <property type="evidence" value="ECO:0007669"/>
    <property type="project" value="UniProtKB-UniRule"/>
</dbReference>
<dbReference type="PANTHER" id="PTHR11002:SF76">
    <property type="entry name" value="CARBONIC ANHYDRASE"/>
    <property type="match status" value="1"/>
</dbReference>
<dbReference type="PROSITE" id="PS00704">
    <property type="entry name" value="PROK_CO2_ANHYDRASE_1"/>
    <property type="match status" value="1"/>
</dbReference>
<feature type="binding site" evidence="6">
    <location>
        <position position="101"/>
    </location>
    <ligand>
        <name>Zn(2+)</name>
        <dbReference type="ChEBI" id="CHEBI:29105"/>
    </ligand>
</feature>
<feature type="binding site" evidence="6">
    <location>
        <position position="44"/>
    </location>
    <ligand>
        <name>Zn(2+)</name>
        <dbReference type="ChEBI" id="CHEBI:29105"/>
    </ligand>
</feature>
<dbReference type="Proteomes" id="UP000266313">
    <property type="component" value="Chromosome"/>
</dbReference>
<dbReference type="FunFam" id="3.40.1050.10:FF:000001">
    <property type="entry name" value="Carbonic anhydrase"/>
    <property type="match status" value="1"/>
</dbReference>
<organism evidence="8 9">
    <name type="scientific">Methylocaldum marinum</name>
    <dbReference type="NCBI Taxonomy" id="1432792"/>
    <lineage>
        <taxon>Bacteria</taxon>
        <taxon>Pseudomonadati</taxon>
        <taxon>Pseudomonadota</taxon>
        <taxon>Gammaproteobacteria</taxon>
        <taxon>Methylococcales</taxon>
        <taxon>Methylococcaceae</taxon>
        <taxon>Methylocaldum</taxon>
    </lineage>
</organism>
<protein>
    <recommendedName>
        <fullName evidence="7">Carbonic anhydrase</fullName>
        <ecNumber evidence="7">4.2.1.1</ecNumber>
    </recommendedName>
    <alternativeName>
        <fullName evidence="7">Carbonate dehydratase</fullName>
    </alternativeName>
</protein>
<accession>A0A250KPF4</accession>
<dbReference type="Gene3D" id="3.40.1050.10">
    <property type="entry name" value="Carbonic anhydrase"/>
    <property type="match status" value="1"/>
</dbReference>
<keyword evidence="9" id="KW-1185">Reference proteome</keyword>
<reference evidence="8 9" key="1">
    <citation type="submission" date="2016-12" db="EMBL/GenBank/DDBJ databases">
        <title>Genome sequencing of Methylocaldum marinum.</title>
        <authorList>
            <person name="Takeuchi M."/>
            <person name="Kamagata Y."/>
            <person name="Hiraoka S."/>
            <person name="Oshima K."/>
            <person name="Hattori M."/>
            <person name="Iwasaki W."/>
        </authorList>
    </citation>
    <scope>NUCLEOTIDE SEQUENCE [LARGE SCALE GENOMIC DNA]</scope>
    <source>
        <strain evidence="8 9">S8</strain>
    </source>
</reference>
<dbReference type="EC" id="4.2.1.1" evidence="7"/>
<proteinExistence type="inferred from homology"/>
<keyword evidence="3 6" id="KW-0862">Zinc</keyword>
<sequence length="219" mass="25150">MKPLERLLLENRAWAQEKAAHDPEFFHKLRQPRNPDVFWIGCSDSRVHADQVTQTEPGEIFVHRNIANQVAIMDMNFLAALEYAVDFLKVKHIIVCGHYGCGSIKAAMEKPHPDHLFMNKWLKYIKDIYRLHRETINGENSDEGRHNRLVELNVTEQVHNLAQTSVIQRAWRAGNRPDLRGWVYGLNDGIIKEIASLEADSPLDSIYEQSSEDVGAKDV</sequence>
<evidence type="ECO:0000256" key="5">
    <source>
        <dbReference type="ARBA" id="ARBA00048348"/>
    </source>
</evidence>
<dbReference type="InterPro" id="IPR036874">
    <property type="entry name" value="Carbonic_anhydrase_sf"/>
</dbReference>
<dbReference type="OrthoDB" id="9797527at2"/>
<gene>
    <name evidence="8" type="ORF">sS8_1466</name>
</gene>
<comment type="similarity">
    <text evidence="1 7">Belongs to the beta-class carbonic anhydrase family.</text>
</comment>
<evidence type="ECO:0000313" key="9">
    <source>
        <dbReference type="Proteomes" id="UP000266313"/>
    </source>
</evidence>
<dbReference type="RefSeq" id="WP_119629034.1">
    <property type="nucleotide sequence ID" value="NZ_AP017928.1"/>
</dbReference>
<feature type="binding site" evidence="6">
    <location>
        <position position="98"/>
    </location>
    <ligand>
        <name>Zn(2+)</name>
        <dbReference type="ChEBI" id="CHEBI:29105"/>
    </ligand>
</feature>
<evidence type="ECO:0000256" key="6">
    <source>
        <dbReference type="PIRSR" id="PIRSR601765-1"/>
    </source>
</evidence>
<dbReference type="KEGG" id="mmai:sS8_1466"/>
<evidence type="ECO:0000256" key="7">
    <source>
        <dbReference type="RuleBase" id="RU003956"/>
    </source>
</evidence>
<dbReference type="CDD" id="cd00883">
    <property type="entry name" value="beta_CA_cladeA"/>
    <property type="match status" value="1"/>
</dbReference>
<dbReference type="GO" id="GO:0015976">
    <property type="term" value="P:carbon utilization"/>
    <property type="evidence" value="ECO:0007669"/>
    <property type="project" value="InterPro"/>
</dbReference>
<dbReference type="EMBL" id="AP017928">
    <property type="protein sequence ID" value="BBA33426.1"/>
    <property type="molecule type" value="Genomic_DNA"/>
</dbReference>
<dbReference type="InterPro" id="IPR001765">
    <property type="entry name" value="Carbonic_anhydrase"/>
</dbReference>
<dbReference type="PROSITE" id="PS00705">
    <property type="entry name" value="PROK_CO2_ANHYDRASE_2"/>
    <property type="match status" value="1"/>
</dbReference>
<evidence type="ECO:0000256" key="4">
    <source>
        <dbReference type="ARBA" id="ARBA00023239"/>
    </source>
</evidence>
<keyword evidence="4 7" id="KW-0456">Lyase</keyword>
<dbReference type="SUPFAM" id="SSF53056">
    <property type="entry name" value="beta-carbonic anhydrase, cab"/>
    <property type="match status" value="1"/>
</dbReference>
<dbReference type="SMART" id="SM00947">
    <property type="entry name" value="Pro_CA"/>
    <property type="match status" value="1"/>
</dbReference>
<comment type="cofactor">
    <cofactor evidence="6">
        <name>Zn(2+)</name>
        <dbReference type="ChEBI" id="CHEBI:29105"/>
    </cofactor>
    <text evidence="6">Binds 1 zinc ion per subunit.</text>
</comment>
<feature type="binding site" evidence="6">
    <location>
        <position position="42"/>
    </location>
    <ligand>
        <name>Zn(2+)</name>
        <dbReference type="ChEBI" id="CHEBI:29105"/>
    </ligand>
</feature>
<evidence type="ECO:0000256" key="3">
    <source>
        <dbReference type="ARBA" id="ARBA00022833"/>
    </source>
</evidence>
<dbReference type="InterPro" id="IPR015892">
    <property type="entry name" value="Carbonic_anhydrase_CS"/>
</dbReference>
<dbReference type="GO" id="GO:0008270">
    <property type="term" value="F:zinc ion binding"/>
    <property type="evidence" value="ECO:0007669"/>
    <property type="project" value="UniProtKB-UniRule"/>
</dbReference>
<evidence type="ECO:0000313" key="8">
    <source>
        <dbReference type="EMBL" id="BBA33426.1"/>
    </source>
</evidence>
<evidence type="ECO:0000256" key="2">
    <source>
        <dbReference type="ARBA" id="ARBA00022723"/>
    </source>
</evidence>
<comment type="function">
    <text evidence="7">Reversible hydration of carbon dioxide.</text>
</comment>
<evidence type="ECO:0000256" key="1">
    <source>
        <dbReference type="ARBA" id="ARBA00006217"/>
    </source>
</evidence>